<feature type="non-terminal residue" evidence="2">
    <location>
        <position position="1"/>
    </location>
</feature>
<evidence type="ECO:0000313" key="2">
    <source>
        <dbReference type="EMBL" id="CAA9390073.1"/>
    </source>
</evidence>
<dbReference type="AlphaFoldDB" id="A0A6J4NJM3"/>
<sequence>GPARRAAALPRGRAALLVRHPRGPARRPHRARGGCPPRARGPRRRPRRARGPPRAV</sequence>
<reference evidence="2" key="1">
    <citation type="submission" date="2020-02" db="EMBL/GenBank/DDBJ databases">
        <authorList>
            <person name="Meier V. D."/>
        </authorList>
    </citation>
    <scope>NUCLEOTIDE SEQUENCE</scope>
    <source>
        <strain evidence="2">AVDCRST_MAG35</strain>
    </source>
</reference>
<gene>
    <name evidence="2" type="ORF">AVDCRST_MAG35-359</name>
</gene>
<feature type="region of interest" description="Disordered" evidence="1">
    <location>
        <begin position="1"/>
        <end position="56"/>
    </location>
</feature>
<name>A0A6J4NJM3_9ACTN</name>
<organism evidence="2">
    <name type="scientific">uncultured Quadrisphaera sp</name>
    <dbReference type="NCBI Taxonomy" id="904978"/>
    <lineage>
        <taxon>Bacteria</taxon>
        <taxon>Bacillati</taxon>
        <taxon>Actinomycetota</taxon>
        <taxon>Actinomycetes</taxon>
        <taxon>Kineosporiales</taxon>
        <taxon>Kineosporiaceae</taxon>
        <taxon>Quadrisphaera</taxon>
        <taxon>environmental samples</taxon>
    </lineage>
</organism>
<feature type="compositionally biased region" description="Basic residues" evidence="1">
    <location>
        <begin position="19"/>
        <end position="32"/>
    </location>
</feature>
<evidence type="ECO:0000256" key="1">
    <source>
        <dbReference type="SAM" id="MobiDB-lite"/>
    </source>
</evidence>
<protein>
    <submittedName>
        <fullName evidence="2">Uncharacterized protein</fullName>
    </submittedName>
</protein>
<feature type="non-terminal residue" evidence="2">
    <location>
        <position position="56"/>
    </location>
</feature>
<proteinExistence type="predicted"/>
<dbReference type="EMBL" id="CADCUY010000073">
    <property type="protein sequence ID" value="CAA9390073.1"/>
    <property type="molecule type" value="Genomic_DNA"/>
</dbReference>
<feature type="compositionally biased region" description="Basic residues" evidence="1">
    <location>
        <begin position="40"/>
        <end position="56"/>
    </location>
</feature>
<feature type="compositionally biased region" description="Low complexity" evidence="1">
    <location>
        <begin position="1"/>
        <end position="17"/>
    </location>
</feature>
<accession>A0A6J4NJM3</accession>